<protein>
    <recommendedName>
        <fullName evidence="3">ApeA N-terminal domain-containing protein</fullName>
    </recommendedName>
</protein>
<organism evidence="1 2">
    <name type="scientific">Autumnicola musiva</name>
    <dbReference type="NCBI Taxonomy" id="3075589"/>
    <lineage>
        <taxon>Bacteria</taxon>
        <taxon>Pseudomonadati</taxon>
        <taxon>Bacteroidota</taxon>
        <taxon>Flavobacteriia</taxon>
        <taxon>Flavobacteriales</taxon>
        <taxon>Flavobacteriaceae</taxon>
        <taxon>Autumnicola</taxon>
    </lineage>
</organism>
<gene>
    <name evidence="1" type="ORF">RM539_07765</name>
</gene>
<comment type="caution">
    <text evidence="1">The sequence shown here is derived from an EMBL/GenBank/DDBJ whole genome shotgun (WGS) entry which is preliminary data.</text>
</comment>
<accession>A0ABU3D4Z2</accession>
<dbReference type="EMBL" id="JAVRHK010000004">
    <property type="protein sequence ID" value="MDT0676476.1"/>
    <property type="molecule type" value="Genomic_DNA"/>
</dbReference>
<sequence length="472" mass="56270">MMNERTIFNLKIDIKDLNISSENTEKIFKTELLVDEAKNNEISLKIFYDDELGRQIMSWTQFHSDNILKRFHFVDVQEPENLKRIEFLDYRVKGMHTSTDFHESGKQFIILKLTGVKKIFYNTYKDSSIIYLNREAFKLIELNYIYTHSLFWDKEYKWKPVNNIQNNIEFNKISFVPKHKFTHENNSSQKVVIKKDPIFHIEYSELKVNDINDHVKLLCKLYSFIIHENIDYSISRIFTENELHVEIKDVTNNEVNSHGLFWFDFGQNPLNFILNVDSPHLLKNLNFLSKIIDRFNYALRTSDESKFMILYNILEQIRNEYILSGKIDTNLAGEKPNLKKVVEEYNFNISKRKTDKFISQSLETIADIISEEDKELFIKEIKFKLTPIKVKSMSNQFKSLFEHLNIKPEEFEIDFKELKSLRDAIFHGRPINENLNALREINRYDKLPKFVGRIILKYCGIEDLKNIERIPL</sequence>
<keyword evidence="2" id="KW-1185">Reference proteome</keyword>
<evidence type="ECO:0008006" key="3">
    <source>
        <dbReference type="Google" id="ProtNLM"/>
    </source>
</evidence>
<proteinExistence type="predicted"/>
<name>A0ABU3D4Z2_9FLAO</name>
<evidence type="ECO:0000313" key="1">
    <source>
        <dbReference type="EMBL" id="MDT0676476.1"/>
    </source>
</evidence>
<evidence type="ECO:0000313" key="2">
    <source>
        <dbReference type="Proteomes" id="UP001262582"/>
    </source>
</evidence>
<dbReference type="Proteomes" id="UP001262582">
    <property type="component" value="Unassembled WGS sequence"/>
</dbReference>
<dbReference type="RefSeq" id="WP_311502820.1">
    <property type="nucleotide sequence ID" value="NZ_JAVRHK010000004.1"/>
</dbReference>
<reference evidence="1 2" key="1">
    <citation type="submission" date="2023-09" db="EMBL/GenBank/DDBJ databases">
        <authorList>
            <person name="Rey-Velasco X."/>
        </authorList>
    </citation>
    <scope>NUCLEOTIDE SEQUENCE [LARGE SCALE GENOMIC DNA]</scope>
    <source>
        <strain evidence="1 2">F117</strain>
    </source>
</reference>